<organism evidence="9 10">
    <name type="scientific">Chromatium okenii</name>
    <dbReference type="NCBI Taxonomy" id="61644"/>
    <lineage>
        <taxon>Bacteria</taxon>
        <taxon>Pseudomonadati</taxon>
        <taxon>Pseudomonadota</taxon>
        <taxon>Gammaproteobacteria</taxon>
        <taxon>Chromatiales</taxon>
        <taxon>Chromatiaceae</taxon>
        <taxon>Chromatium</taxon>
    </lineage>
</organism>
<dbReference type="InterPro" id="IPR001610">
    <property type="entry name" value="PAC"/>
</dbReference>
<dbReference type="GO" id="GO:0016301">
    <property type="term" value="F:kinase activity"/>
    <property type="evidence" value="ECO:0007669"/>
    <property type="project" value="UniProtKB-KW"/>
</dbReference>
<feature type="modified residue" description="4-aspartylphosphate" evidence="4">
    <location>
        <position position="785"/>
    </location>
</feature>
<proteinExistence type="predicted"/>
<dbReference type="SMART" id="SM00065">
    <property type="entry name" value="GAF"/>
    <property type="match status" value="1"/>
</dbReference>
<dbReference type="AlphaFoldDB" id="A0A2S7XMY6"/>
<dbReference type="PROSITE" id="PS50112">
    <property type="entry name" value="PAS"/>
    <property type="match status" value="1"/>
</dbReference>
<dbReference type="Proteomes" id="UP000239936">
    <property type="component" value="Unassembled WGS sequence"/>
</dbReference>
<feature type="domain" description="PAS" evidence="7">
    <location>
        <begin position="369"/>
        <end position="424"/>
    </location>
</feature>
<dbReference type="CDD" id="cd00130">
    <property type="entry name" value="PAS"/>
    <property type="match status" value="1"/>
</dbReference>
<dbReference type="InterPro" id="IPR035965">
    <property type="entry name" value="PAS-like_dom_sf"/>
</dbReference>
<dbReference type="NCBIfam" id="TIGR00229">
    <property type="entry name" value="sensory_box"/>
    <property type="match status" value="1"/>
</dbReference>
<evidence type="ECO:0000259" key="8">
    <source>
        <dbReference type="PROSITE" id="PS50113"/>
    </source>
</evidence>
<dbReference type="PROSITE" id="PS50113">
    <property type="entry name" value="PAC"/>
    <property type="match status" value="1"/>
</dbReference>
<evidence type="ECO:0000256" key="4">
    <source>
        <dbReference type="PROSITE-ProRule" id="PRU00169"/>
    </source>
</evidence>
<dbReference type="GO" id="GO:0000160">
    <property type="term" value="P:phosphorelay signal transduction system"/>
    <property type="evidence" value="ECO:0007669"/>
    <property type="project" value="InterPro"/>
</dbReference>
<dbReference type="EMBL" id="PPGH01000037">
    <property type="protein sequence ID" value="PQJ95090.1"/>
    <property type="molecule type" value="Genomic_DNA"/>
</dbReference>
<dbReference type="Gene3D" id="3.30.450.20">
    <property type="entry name" value="PAS domain"/>
    <property type="match status" value="1"/>
</dbReference>
<dbReference type="SMART" id="SM00086">
    <property type="entry name" value="PAC"/>
    <property type="match status" value="1"/>
</dbReference>
<reference evidence="9 10" key="1">
    <citation type="submission" date="2018-01" db="EMBL/GenBank/DDBJ databases">
        <title>The complete genome sequence of Chromatium okenii LaCa, a purple sulfur bacterium with a turbulent life.</title>
        <authorList>
            <person name="Luedin S.M."/>
            <person name="Liechti N."/>
            <person name="Storelli N."/>
            <person name="Danza F."/>
            <person name="Wittwer M."/>
            <person name="Pothier J.F."/>
            <person name="Tonolla M.A."/>
        </authorList>
    </citation>
    <scope>NUCLEOTIDE SEQUENCE [LARGE SCALE GENOMIC DNA]</scope>
    <source>
        <strain evidence="9 10">LaCa</strain>
    </source>
</reference>
<dbReference type="OrthoDB" id="5555106at2"/>
<dbReference type="PANTHER" id="PTHR44591">
    <property type="entry name" value="STRESS RESPONSE REGULATOR PROTEIN 1"/>
    <property type="match status" value="1"/>
</dbReference>
<dbReference type="SUPFAM" id="SSF52172">
    <property type="entry name" value="CheY-like"/>
    <property type="match status" value="2"/>
</dbReference>
<feature type="compositionally biased region" description="Polar residues" evidence="5">
    <location>
        <begin position="683"/>
        <end position="702"/>
    </location>
</feature>
<dbReference type="InterPro" id="IPR000700">
    <property type="entry name" value="PAS-assoc_C"/>
</dbReference>
<feature type="domain" description="PAC" evidence="8">
    <location>
        <begin position="441"/>
        <end position="493"/>
    </location>
</feature>
<dbReference type="Gene3D" id="3.30.450.40">
    <property type="match status" value="1"/>
</dbReference>
<dbReference type="SMART" id="SM00448">
    <property type="entry name" value="REC"/>
    <property type="match status" value="2"/>
</dbReference>
<gene>
    <name evidence="9" type="ORF">CXB77_12285</name>
</gene>
<evidence type="ECO:0000259" key="7">
    <source>
        <dbReference type="PROSITE" id="PS50112"/>
    </source>
</evidence>
<feature type="region of interest" description="Disordered" evidence="5">
    <location>
        <begin position="683"/>
        <end position="729"/>
    </location>
</feature>
<feature type="domain" description="Response regulatory" evidence="6">
    <location>
        <begin position="736"/>
        <end position="832"/>
    </location>
</feature>
<dbReference type="Pfam" id="PF13185">
    <property type="entry name" value="GAF_2"/>
    <property type="match status" value="1"/>
</dbReference>
<dbReference type="SUPFAM" id="SSF55785">
    <property type="entry name" value="PYP-like sensor domain (PAS domain)"/>
    <property type="match status" value="1"/>
</dbReference>
<dbReference type="InterPro" id="IPR050595">
    <property type="entry name" value="Bact_response_regulator"/>
</dbReference>
<evidence type="ECO:0000256" key="3">
    <source>
        <dbReference type="ARBA" id="ARBA00022777"/>
    </source>
</evidence>
<dbReference type="Gene3D" id="3.40.50.2300">
    <property type="match status" value="1"/>
</dbReference>
<evidence type="ECO:0000256" key="5">
    <source>
        <dbReference type="SAM" id="MobiDB-lite"/>
    </source>
</evidence>
<dbReference type="InterPro" id="IPR003018">
    <property type="entry name" value="GAF"/>
</dbReference>
<evidence type="ECO:0000313" key="9">
    <source>
        <dbReference type="EMBL" id="PQJ95090.1"/>
    </source>
</evidence>
<dbReference type="InterPro" id="IPR000014">
    <property type="entry name" value="PAS"/>
</dbReference>
<dbReference type="CDD" id="cd17546">
    <property type="entry name" value="REC_hyHK_CKI1_RcsC-like"/>
    <property type="match status" value="1"/>
</dbReference>
<keyword evidence="10" id="KW-1185">Reference proteome</keyword>
<dbReference type="SUPFAM" id="SSF55781">
    <property type="entry name" value="GAF domain-like"/>
    <property type="match status" value="1"/>
</dbReference>
<comment type="caution">
    <text evidence="9">The sequence shown here is derived from an EMBL/GenBank/DDBJ whole genome shotgun (WGS) entry which is preliminary data.</text>
</comment>
<dbReference type="RefSeq" id="WP_105074146.1">
    <property type="nucleotide sequence ID" value="NZ_PPGH01000037.1"/>
</dbReference>
<evidence type="ECO:0000256" key="1">
    <source>
        <dbReference type="ARBA" id="ARBA00022553"/>
    </source>
</evidence>
<evidence type="ECO:0000313" key="10">
    <source>
        <dbReference type="Proteomes" id="UP000239936"/>
    </source>
</evidence>
<dbReference type="PANTHER" id="PTHR44591:SF3">
    <property type="entry name" value="RESPONSE REGULATORY DOMAIN-CONTAINING PROTEIN"/>
    <property type="match status" value="1"/>
</dbReference>
<protein>
    <recommendedName>
        <fullName evidence="11">PAS domain S-box protein</fullName>
    </recommendedName>
</protein>
<keyword evidence="2" id="KW-0808">Transferase</keyword>
<dbReference type="InterPro" id="IPR011006">
    <property type="entry name" value="CheY-like_superfamily"/>
</dbReference>
<dbReference type="PROSITE" id="PS50110">
    <property type="entry name" value="RESPONSE_REGULATORY"/>
    <property type="match status" value="1"/>
</dbReference>
<evidence type="ECO:0000256" key="2">
    <source>
        <dbReference type="ARBA" id="ARBA00022679"/>
    </source>
</evidence>
<dbReference type="Pfam" id="PF13426">
    <property type="entry name" value="PAS_9"/>
    <property type="match status" value="1"/>
</dbReference>
<name>A0A2S7XMY6_9GAMM</name>
<keyword evidence="1 4" id="KW-0597">Phosphoprotein</keyword>
<dbReference type="InterPro" id="IPR029016">
    <property type="entry name" value="GAF-like_dom_sf"/>
</dbReference>
<dbReference type="Pfam" id="PF00072">
    <property type="entry name" value="Response_reg"/>
    <property type="match status" value="1"/>
</dbReference>
<evidence type="ECO:0008006" key="11">
    <source>
        <dbReference type="Google" id="ProtNLM"/>
    </source>
</evidence>
<dbReference type="InterPro" id="IPR001789">
    <property type="entry name" value="Sig_transdc_resp-reg_receiver"/>
</dbReference>
<keyword evidence="3" id="KW-0418">Kinase</keyword>
<sequence length="832" mass="91585">MTPTQHLRALIEVLSTQGWEHQHGMHLAEVGRQILEQYRGSSWIEVIGRAEALIGVLGEFMRDTPLMSRLLPVLRAAEGLANLLEKGQQICELDLTLLPAQPQNWMFVAIQDNKLLPTTLLTALRTLGFIVELQPAHTVLEFLRQHLNRVHTILLVDSAWLSTYAADLRALLPEATTLTPPCSPLVVALLDTEDFAVQLATRQAGARLLLEPPITLERLLSELAGVAWMPRVPYRVLLLDTPEQLEQHQQILHEAGCAVLAGSDLHELWSQIDAFAPETCVINATLPTCLGSDVIALLRRQKRFARLAVISLSAAEINGHPLACCDGNGEAFFTTPVVPKWLVIGVMARARQFRRFETVYAQRRQAWRELNDLKKAIDRHAIVSIASADGTITSVNAKFCEVSGYLREELIGRNHRLIKSGYHPPALFEGMWRTLTSGHIWQGEVQNRRKDGRPYWVQATIAPILNDQGQPERYVSIRTDITEQKRLLSEQKRQGRLLELQRQALAQFIATQDLSATSSLLLDGLLILTKSAHGLILEAVEKPDGSIGFKPQAISGIAWNDQTRQLLEVAQVEGMEFRNLQNLFGTILRAGAAVIVNDFDHAAHALPFPVGHPVIHAFLGMPIRNGDQLLGIVGLANRPGGYDQAEVDFLQTLTMTYASILDAARLKVVQQRVIRELTRTQVENPPANKSTPCSKKLTSLINPPNPPLPKEGLSSIPVSPKDSATPRAGGISPVPRILIAEDNIANQVLLRMQLELLGYTADIAADGAAALAKWKDGGHALLLTDLNMPGMDGLALTRSIRAAEQEQGGYLPILAITASCQPEVAPVVWHPA</sequence>
<accession>A0A2S7XMY6</accession>
<evidence type="ECO:0000259" key="6">
    <source>
        <dbReference type="PROSITE" id="PS50110"/>
    </source>
</evidence>